<evidence type="ECO:0000256" key="1">
    <source>
        <dbReference type="ARBA" id="ARBA00004141"/>
    </source>
</evidence>
<evidence type="ECO:0000259" key="7">
    <source>
        <dbReference type="Pfam" id="PF06664"/>
    </source>
</evidence>
<reference evidence="8" key="1">
    <citation type="submission" date="2022-08" db="EMBL/GenBank/DDBJ databases">
        <title>Novel sulphate-reducing endosymbionts in the free-living metamonad Anaeramoeba.</title>
        <authorList>
            <person name="Jerlstrom-Hultqvist J."/>
            <person name="Cepicka I."/>
            <person name="Gallot-Lavallee L."/>
            <person name="Salas-Leiva D."/>
            <person name="Curtis B.A."/>
            <person name="Zahonova K."/>
            <person name="Pipaliya S."/>
            <person name="Dacks J."/>
            <person name="Roger A.J."/>
        </authorList>
    </citation>
    <scope>NUCLEOTIDE SEQUENCE</scope>
    <source>
        <strain evidence="8">Busselton2</strain>
    </source>
</reference>
<evidence type="ECO:0000256" key="6">
    <source>
        <dbReference type="SAM" id="Phobius"/>
    </source>
</evidence>
<evidence type="ECO:0000256" key="4">
    <source>
        <dbReference type="ARBA" id="ARBA00023136"/>
    </source>
</evidence>
<feature type="compositionally biased region" description="Basic and acidic residues" evidence="5">
    <location>
        <begin position="384"/>
        <end position="393"/>
    </location>
</feature>
<dbReference type="PANTHER" id="PTHR31918">
    <property type="entry name" value="TRANSMEMBRANE PROTEIN 181"/>
    <property type="match status" value="1"/>
</dbReference>
<keyword evidence="3 6" id="KW-1133">Transmembrane helix</keyword>
<evidence type="ECO:0000256" key="5">
    <source>
        <dbReference type="SAM" id="MobiDB-lite"/>
    </source>
</evidence>
<dbReference type="EMBL" id="JANTQA010000063">
    <property type="protein sequence ID" value="KAJ3427205.1"/>
    <property type="molecule type" value="Genomic_DNA"/>
</dbReference>
<proteinExistence type="predicted"/>
<feature type="transmembrane region" description="Helical" evidence="6">
    <location>
        <begin position="219"/>
        <end position="239"/>
    </location>
</feature>
<feature type="compositionally biased region" description="Acidic residues" evidence="5">
    <location>
        <begin position="346"/>
        <end position="383"/>
    </location>
</feature>
<accession>A0AAV7YE12</accession>
<feature type="transmembrane region" description="Helical" evidence="6">
    <location>
        <begin position="18"/>
        <end position="38"/>
    </location>
</feature>
<dbReference type="GO" id="GO:0015643">
    <property type="term" value="F:toxic substance binding"/>
    <property type="evidence" value="ECO:0007669"/>
    <property type="project" value="InterPro"/>
</dbReference>
<comment type="caution">
    <text evidence="8">The sequence shown here is derived from an EMBL/GenBank/DDBJ whole genome shotgun (WGS) entry which is preliminary data.</text>
</comment>
<keyword evidence="4 6" id="KW-0472">Membrane</keyword>
<feature type="transmembrane region" description="Helical" evidence="6">
    <location>
        <begin position="260"/>
        <end position="281"/>
    </location>
</feature>
<dbReference type="AlphaFoldDB" id="A0AAV7YE12"/>
<feature type="region of interest" description="Disordered" evidence="5">
    <location>
        <begin position="328"/>
        <end position="393"/>
    </location>
</feature>
<evidence type="ECO:0000256" key="3">
    <source>
        <dbReference type="ARBA" id="ARBA00022989"/>
    </source>
</evidence>
<dbReference type="Proteomes" id="UP001146793">
    <property type="component" value="Unassembled WGS sequence"/>
</dbReference>
<dbReference type="InterPro" id="IPR047843">
    <property type="entry name" value="WLS-like_TM"/>
</dbReference>
<evidence type="ECO:0000313" key="8">
    <source>
        <dbReference type="EMBL" id="KAJ3427205.1"/>
    </source>
</evidence>
<organism evidence="8 9">
    <name type="scientific">Anaeramoeba flamelloides</name>
    <dbReference type="NCBI Taxonomy" id="1746091"/>
    <lineage>
        <taxon>Eukaryota</taxon>
        <taxon>Metamonada</taxon>
        <taxon>Anaeramoebidae</taxon>
        <taxon>Anaeramoeba</taxon>
    </lineage>
</organism>
<protein>
    <submittedName>
        <fullName evidence="8">Transmembrane protein</fullName>
    </submittedName>
</protein>
<sequence length="393" mass="46221">MEDFNLKIQLDNWKKKHFILYFVMCVVLVIVGVSIGFMGPPVFDSREMHFDTTNQTTIEKYVVITDLNRFHQFMSSTFHFKNSGNEKLNFNANVTVDVVGCFDYSSQFSDWGNVTESSHERQITCNPNSNCTTHLIAWEPYLNYKNYKIDFVIKVQDFYAGLKDLYVNRKEERKFKSFYLPKLVVCLFVWLLVFILYLWNQIEEIEDPQNESIRDIRGYATLEIILIILALSLFLWVCVSCCLGFKKIKSIPEQKKRFKFFFSWFVFAFVFSVIIVCGRFLSKLKNTSGEFMAMFTIFNVYILSYGYAILPEKNMIKNIDGGSHTKLDEEESSLDEILENNSETDSNVEMEENFDDDDEDDDDEDEENDQDEEKDEDEENDEEMKEKTSDSEK</sequence>
<name>A0AAV7YE12_9EUKA</name>
<dbReference type="Pfam" id="PF06664">
    <property type="entry name" value="WLS-like_TM"/>
    <property type="match status" value="1"/>
</dbReference>
<evidence type="ECO:0000256" key="2">
    <source>
        <dbReference type="ARBA" id="ARBA00022692"/>
    </source>
</evidence>
<keyword evidence="2 6" id="KW-0812">Transmembrane</keyword>
<feature type="transmembrane region" description="Helical" evidence="6">
    <location>
        <begin position="179"/>
        <end position="199"/>
    </location>
</feature>
<dbReference type="GO" id="GO:0016020">
    <property type="term" value="C:membrane"/>
    <property type="evidence" value="ECO:0007669"/>
    <property type="project" value="UniProtKB-SubCell"/>
</dbReference>
<feature type="transmembrane region" description="Helical" evidence="6">
    <location>
        <begin position="293"/>
        <end position="310"/>
    </location>
</feature>
<dbReference type="PANTHER" id="PTHR31918:SF1">
    <property type="entry name" value="TRANSMEMBRANE PROTEIN 181"/>
    <property type="match status" value="1"/>
</dbReference>
<feature type="domain" description="Wntless-like transmembrane" evidence="7">
    <location>
        <begin position="167"/>
        <end position="312"/>
    </location>
</feature>
<gene>
    <name evidence="8" type="ORF">M0812_26785</name>
</gene>
<feature type="compositionally biased region" description="Acidic residues" evidence="5">
    <location>
        <begin position="328"/>
        <end position="338"/>
    </location>
</feature>
<dbReference type="InterPro" id="IPR040416">
    <property type="entry name" value="TMEM181"/>
</dbReference>
<evidence type="ECO:0000313" key="9">
    <source>
        <dbReference type="Proteomes" id="UP001146793"/>
    </source>
</evidence>
<comment type="subcellular location">
    <subcellularLocation>
        <location evidence="1">Membrane</location>
        <topology evidence="1">Multi-pass membrane protein</topology>
    </subcellularLocation>
</comment>